<feature type="domain" description="Asparaginase/glutaminase C-terminal" evidence="9">
    <location>
        <begin position="238"/>
        <end position="348"/>
    </location>
</feature>
<dbReference type="OrthoDB" id="9788068at2"/>
<dbReference type="Gene3D" id="3.40.50.40">
    <property type="match status" value="1"/>
</dbReference>
<feature type="active site" evidence="5">
    <location>
        <position position="35"/>
    </location>
</feature>
<feature type="binding site" evidence="4">
    <location>
        <position position="81"/>
    </location>
    <ligand>
        <name>substrate</name>
    </ligand>
</feature>
<dbReference type="AlphaFoldDB" id="A0A2W2AFJ3"/>
<feature type="chain" id="PRO_5015951576" evidence="7">
    <location>
        <begin position="20"/>
        <end position="351"/>
    </location>
</feature>
<evidence type="ECO:0000256" key="1">
    <source>
        <dbReference type="ARBA" id="ARBA00010518"/>
    </source>
</evidence>
<sequence length="351" mass="37648">MKSIVYALLFSVMTVSAFAQNNKLPRVKILATGGTIAGVGNSADRAGYKAGALPIDELLNAVPEIHKIANVTGEQISSVGSQDMTIDIWKKLAVRINEIFAKNEADAVVITHGTDTQEETAYFLDLTTAHKNAVVITGSMRPATAISADGPKNLYDAVVVAADPNSKGRGVLVSFNENIFDARDVVKTNTTQLDAFTAPNGGPIGQIYDGKVQYYFTSIREVNVNTPFKVTNSTQMPRVDIVYMYADATPDLINASVNSGAKAIVIAGVGNGNFNKAYMDAITAAIKKGVVVCRATRCVSGRVVLEDEVDDHALGTIVSDDLNPQKARVLLMLAMANTSDKAQLQKYFFQY</sequence>
<dbReference type="EC" id="3.5.1.1" evidence="10"/>
<keyword evidence="7" id="KW-0732">Signal</keyword>
<reference evidence="10 11" key="1">
    <citation type="submission" date="2018-06" db="EMBL/GenBank/DDBJ databases">
        <title>Mucibacter soli gen. nov., sp. nov., a new member of the family Chitinophagaceae producing mucin.</title>
        <authorList>
            <person name="Kim M.-K."/>
            <person name="Park S."/>
            <person name="Kim T.-S."/>
            <person name="Joung Y."/>
            <person name="Han J.-H."/>
            <person name="Kim S.B."/>
        </authorList>
    </citation>
    <scope>NUCLEOTIDE SEQUENCE [LARGE SCALE GENOMIC DNA]</scope>
    <source>
        <strain evidence="10 11">R1-15</strain>
    </source>
</reference>
<dbReference type="InterPro" id="IPR036152">
    <property type="entry name" value="Asp/glu_Ase-like_sf"/>
</dbReference>
<dbReference type="RefSeq" id="WP_111000704.1">
    <property type="nucleotide sequence ID" value="NZ_QKTW01000027.1"/>
</dbReference>
<dbReference type="InterPro" id="IPR006034">
    <property type="entry name" value="Asparaginase/glutaminase-like"/>
</dbReference>
<dbReference type="GO" id="GO:0006528">
    <property type="term" value="P:asparagine metabolic process"/>
    <property type="evidence" value="ECO:0007669"/>
    <property type="project" value="InterPro"/>
</dbReference>
<comment type="similarity">
    <text evidence="1 6">Belongs to the asparaginase 1 family.</text>
</comment>
<evidence type="ECO:0000256" key="5">
    <source>
        <dbReference type="PROSITE-ProRule" id="PRU10099"/>
    </source>
</evidence>
<dbReference type="NCBIfam" id="TIGR00520">
    <property type="entry name" value="asnASE_II"/>
    <property type="match status" value="1"/>
</dbReference>
<dbReference type="Gene3D" id="3.40.50.1170">
    <property type="entry name" value="L-asparaginase, N-terminal domain"/>
    <property type="match status" value="1"/>
</dbReference>
<dbReference type="PIRSF" id="PIRSF001220">
    <property type="entry name" value="L-ASNase_gatD"/>
    <property type="match status" value="1"/>
</dbReference>
<dbReference type="SFLD" id="SFLDS00057">
    <property type="entry name" value="Glutaminase/Asparaginase"/>
    <property type="match status" value="1"/>
</dbReference>
<dbReference type="FunFam" id="3.40.50.1170:FF:000001">
    <property type="entry name" value="L-asparaginase 2"/>
    <property type="match status" value="1"/>
</dbReference>
<dbReference type="InterPro" id="IPR040919">
    <property type="entry name" value="Asparaginase_C"/>
</dbReference>
<evidence type="ECO:0000256" key="3">
    <source>
        <dbReference type="PIRSR" id="PIRSR001220-1"/>
    </source>
</evidence>
<dbReference type="PROSITE" id="PS00144">
    <property type="entry name" value="ASN_GLN_ASE_1"/>
    <property type="match status" value="1"/>
</dbReference>
<evidence type="ECO:0000313" key="11">
    <source>
        <dbReference type="Proteomes" id="UP000248745"/>
    </source>
</evidence>
<dbReference type="SUPFAM" id="SSF53774">
    <property type="entry name" value="Glutaminase/Asparaginase"/>
    <property type="match status" value="1"/>
</dbReference>
<organism evidence="10 11">
    <name type="scientific">Taibaiella soli</name>
    <dbReference type="NCBI Taxonomy" id="1649169"/>
    <lineage>
        <taxon>Bacteria</taxon>
        <taxon>Pseudomonadati</taxon>
        <taxon>Bacteroidota</taxon>
        <taxon>Chitinophagia</taxon>
        <taxon>Chitinophagales</taxon>
        <taxon>Chitinophagaceae</taxon>
        <taxon>Taibaiella</taxon>
    </lineage>
</organism>
<keyword evidence="2 10" id="KW-0378">Hydrolase</keyword>
<dbReference type="Pfam" id="PF00710">
    <property type="entry name" value="Asparaginase"/>
    <property type="match status" value="1"/>
</dbReference>
<protein>
    <submittedName>
        <fullName evidence="10">L-asparaginase 2</fullName>
        <ecNumber evidence="10">3.5.1.1</ecNumber>
    </submittedName>
</protein>
<evidence type="ECO:0000259" key="9">
    <source>
        <dbReference type="Pfam" id="PF17763"/>
    </source>
</evidence>
<evidence type="ECO:0000256" key="6">
    <source>
        <dbReference type="RuleBase" id="RU004456"/>
    </source>
</evidence>
<evidence type="ECO:0000313" key="10">
    <source>
        <dbReference type="EMBL" id="PZF70970.1"/>
    </source>
</evidence>
<gene>
    <name evidence="10" type="primary">ansB</name>
    <name evidence="10" type="ORF">DN068_19875</name>
</gene>
<dbReference type="Proteomes" id="UP000248745">
    <property type="component" value="Unassembled WGS sequence"/>
</dbReference>
<dbReference type="PANTHER" id="PTHR11707:SF28">
    <property type="entry name" value="60 KDA LYSOPHOSPHOLIPASE"/>
    <property type="match status" value="1"/>
</dbReference>
<evidence type="ECO:0000256" key="4">
    <source>
        <dbReference type="PIRSR" id="PIRSR001220-2"/>
    </source>
</evidence>
<dbReference type="InterPro" id="IPR020827">
    <property type="entry name" value="Asparaginase/glutaminase_AS1"/>
</dbReference>
<dbReference type="PRINTS" id="PR00139">
    <property type="entry name" value="ASNGLNASE"/>
</dbReference>
<evidence type="ECO:0000259" key="8">
    <source>
        <dbReference type="Pfam" id="PF00710"/>
    </source>
</evidence>
<feature type="domain" description="L-asparaginase N-terminal" evidence="8">
    <location>
        <begin position="26"/>
        <end position="217"/>
    </location>
</feature>
<dbReference type="PROSITE" id="PS51732">
    <property type="entry name" value="ASN_GLN_ASE_3"/>
    <property type="match status" value="1"/>
</dbReference>
<dbReference type="SMART" id="SM00870">
    <property type="entry name" value="Asparaginase"/>
    <property type="match status" value="1"/>
</dbReference>
<dbReference type="GO" id="GO:0004067">
    <property type="term" value="F:asparaginase activity"/>
    <property type="evidence" value="ECO:0007669"/>
    <property type="project" value="UniProtKB-UniRule"/>
</dbReference>
<dbReference type="Pfam" id="PF17763">
    <property type="entry name" value="Asparaginase_C"/>
    <property type="match status" value="1"/>
</dbReference>
<dbReference type="InterPro" id="IPR027473">
    <property type="entry name" value="L-asparaginase_C"/>
</dbReference>
<evidence type="ECO:0000256" key="7">
    <source>
        <dbReference type="SAM" id="SignalP"/>
    </source>
</evidence>
<feature type="active site" description="O-isoaspartyl threonine intermediate" evidence="3">
    <location>
        <position position="35"/>
    </location>
</feature>
<dbReference type="InterPro" id="IPR004550">
    <property type="entry name" value="AsnASE_II"/>
</dbReference>
<feature type="signal peptide" evidence="7">
    <location>
        <begin position="1"/>
        <end position="19"/>
    </location>
</feature>
<dbReference type="InterPro" id="IPR037152">
    <property type="entry name" value="L-asparaginase_N_sf"/>
</dbReference>
<proteinExistence type="inferred from homology"/>
<dbReference type="InterPro" id="IPR027474">
    <property type="entry name" value="L-asparaginase_N"/>
</dbReference>
<dbReference type="PIRSF" id="PIRSF500176">
    <property type="entry name" value="L_ASNase"/>
    <property type="match status" value="1"/>
</dbReference>
<dbReference type="EMBL" id="QKTW01000027">
    <property type="protein sequence ID" value="PZF70970.1"/>
    <property type="molecule type" value="Genomic_DNA"/>
</dbReference>
<comment type="caution">
    <text evidence="10">The sequence shown here is derived from an EMBL/GenBank/DDBJ whole genome shotgun (WGS) entry which is preliminary data.</text>
</comment>
<feature type="binding site" evidence="4">
    <location>
        <begin position="114"/>
        <end position="115"/>
    </location>
    <ligand>
        <name>substrate</name>
    </ligand>
</feature>
<accession>A0A2W2AFJ3</accession>
<dbReference type="PANTHER" id="PTHR11707">
    <property type="entry name" value="L-ASPARAGINASE"/>
    <property type="match status" value="1"/>
</dbReference>
<name>A0A2W2AFJ3_9BACT</name>
<keyword evidence="11" id="KW-1185">Reference proteome</keyword>
<evidence type="ECO:0000256" key="2">
    <source>
        <dbReference type="ARBA" id="ARBA00022801"/>
    </source>
</evidence>
<dbReference type="CDD" id="cd08964">
    <property type="entry name" value="L-asparaginase_II"/>
    <property type="match status" value="1"/>
</dbReference>